<reference evidence="1 2" key="1">
    <citation type="submission" date="2021-03" db="EMBL/GenBank/DDBJ databases">
        <authorList>
            <person name="So Y."/>
        </authorList>
    </citation>
    <scope>NUCLEOTIDE SEQUENCE [LARGE SCALE GENOMIC DNA]</scope>
    <source>
        <strain evidence="1 2">SSH11</strain>
    </source>
</reference>
<comment type="caution">
    <text evidence="1">The sequence shown here is derived from an EMBL/GenBank/DDBJ whole genome shotgun (WGS) entry which is preliminary data.</text>
</comment>
<dbReference type="Pfam" id="PF09998">
    <property type="entry name" value="DUF2239"/>
    <property type="match status" value="1"/>
</dbReference>
<protein>
    <submittedName>
        <fullName evidence="1">DUF2239 family protein</fullName>
    </submittedName>
</protein>
<dbReference type="InterPro" id="IPR018715">
    <property type="entry name" value="DUF2239"/>
</dbReference>
<proteinExistence type="predicted"/>
<keyword evidence="2" id="KW-1185">Reference proteome</keyword>
<accession>A0ABS4AFA2</accession>
<sequence length="187" mass="19663">MDTAVQRVTAFDGHRLLASGTPAEVAMAIRARPGEAGPVLVFDDRTGQQVDFDLRGTDPEVLARLAPPRGPGRPRLGVVAREVTLLPRHWEWLAAQPGGASVALRKLVEAAMRGNAGAEAARLAREAADRFMAAIAGDAPGYEEASRALYAGDAARFRALTEGWPADLRDHARRLAAPGLAGGAEAA</sequence>
<evidence type="ECO:0000313" key="1">
    <source>
        <dbReference type="EMBL" id="MBP0445556.1"/>
    </source>
</evidence>
<gene>
    <name evidence="1" type="ORF">J8J14_12290</name>
</gene>
<organism evidence="1 2">
    <name type="scientific">Pararoseomonas baculiformis</name>
    <dbReference type="NCBI Taxonomy" id="2820812"/>
    <lineage>
        <taxon>Bacteria</taxon>
        <taxon>Pseudomonadati</taxon>
        <taxon>Pseudomonadota</taxon>
        <taxon>Alphaproteobacteria</taxon>
        <taxon>Acetobacterales</taxon>
        <taxon>Acetobacteraceae</taxon>
        <taxon>Pararoseomonas</taxon>
    </lineage>
</organism>
<dbReference type="Proteomes" id="UP000681594">
    <property type="component" value="Unassembled WGS sequence"/>
</dbReference>
<evidence type="ECO:0000313" key="2">
    <source>
        <dbReference type="Proteomes" id="UP000681594"/>
    </source>
</evidence>
<dbReference type="RefSeq" id="WP_209379797.1">
    <property type="nucleotide sequence ID" value="NZ_JAGIZB010000010.1"/>
</dbReference>
<name>A0ABS4AFA2_9PROT</name>
<dbReference type="EMBL" id="JAGIZB010000010">
    <property type="protein sequence ID" value="MBP0445556.1"/>
    <property type="molecule type" value="Genomic_DNA"/>
</dbReference>